<feature type="signal peptide" evidence="8">
    <location>
        <begin position="1"/>
        <end position="33"/>
    </location>
</feature>
<evidence type="ECO:0000313" key="13">
    <source>
        <dbReference type="Proteomes" id="UP000024329"/>
    </source>
</evidence>
<name>A0A031J4Y5_9SPHN</name>
<evidence type="ECO:0000259" key="9">
    <source>
        <dbReference type="Pfam" id="PF04575"/>
    </source>
</evidence>
<evidence type="ECO:0008006" key="15">
    <source>
        <dbReference type="Google" id="ProtNLM"/>
    </source>
</evidence>
<dbReference type="Pfam" id="PF24575">
    <property type="entry name" value="TPR_Slam"/>
    <property type="match status" value="1"/>
</dbReference>
<sequence length="505" mass="56388">MPILNFAIASRCRTGLTTLLCAAAPCVSVPVLAQSTAEQDTRLRLDQELQGQERKTESRLLEDADALDGPPTSLEIDGKTYAVGDNVDEMGQALYIAIRRRIWSEARRFLTAYEGYTDRDPKLVLFAKGALARQDRKLGEAERHYRALVELDPDLMSGQLELARVLFENRKDREAQDAFRQVRERLVVDGDRSTGVVRTVDAFLLALRQRRGWQGNIAIGPSYSTNLNQSSESYTCLLATSDGTCLFDRQLPDAVKAMGISFEGSLNRSIPISGHHGLRARALLFGDVYPSEHEYSQASLIMRLGYQYQSARDTFSLSPSFDIGTLGSSVLYDAWGANAEWQHTLSRKVLLRLEGNYRDYRYRQRGFSSQDGPLIDTSLTAWYTPAPGWTVFGGPDLAVKDTPAATNAYRQWGGRLGIGRTLGKSASLLLLGSYRHRDNRAYSAVFAAKRSDDQFNATAIARFPGFAFAGLTPEVVFQHNRVESNIDWLYSYKRTTASVRLSRAF</sequence>
<keyword evidence="11" id="KW-0614">Plasmid</keyword>
<dbReference type="InterPro" id="IPR057556">
    <property type="entry name" value="TPR_Slam"/>
</dbReference>
<accession>A0A031J4Y5</accession>
<evidence type="ECO:0000313" key="11">
    <source>
        <dbReference type="EMBL" id="AOR78819.1"/>
    </source>
</evidence>
<dbReference type="EMBL" id="JFYZ01000087">
    <property type="protein sequence ID" value="EZP67765.1"/>
    <property type="molecule type" value="Genomic_DNA"/>
</dbReference>
<feature type="domain" description="Surface lipoprotein assembly modifier N-terminal TPR repeats region" evidence="10">
    <location>
        <begin position="86"/>
        <end position="179"/>
    </location>
</feature>
<reference evidence="11" key="2">
    <citation type="submission" date="2016-08" db="EMBL/GenBank/DDBJ databases">
        <authorList>
            <person name="Seilhamer J.J."/>
        </authorList>
    </citation>
    <scope>NUCLEOTIDE SEQUENCE [LARGE SCALE GENOMIC DNA]</scope>
    <source>
        <strain evidence="11">SA1</strain>
        <plasmid evidence="11">pSA1</plasmid>
    </source>
</reference>
<feature type="chain" id="PRO_5014496807" description="DUF560 domain-containing protein" evidence="8">
    <location>
        <begin position="34"/>
        <end position="505"/>
    </location>
</feature>
<evidence type="ECO:0000259" key="10">
    <source>
        <dbReference type="Pfam" id="PF24575"/>
    </source>
</evidence>
<dbReference type="eggNOG" id="COG3118">
    <property type="taxonomic scope" value="Bacteria"/>
</dbReference>
<keyword evidence="3" id="KW-0812">Transmembrane</keyword>
<dbReference type="Proteomes" id="UP000024329">
    <property type="component" value="Unassembled WGS sequence"/>
</dbReference>
<feature type="domain" description="Surface lipoprotein assembly modifier C-terminal" evidence="9">
    <location>
        <begin position="213"/>
        <end position="505"/>
    </location>
</feature>
<evidence type="ECO:0000256" key="1">
    <source>
        <dbReference type="ARBA" id="ARBA00004571"/>
    </source>
</evidence>
<keyword evidence="2" id="KW-1134">Transmembrane beta strand</keyword>
<dbReference type="Pfam" id="PF04575">
    <property type="entry name" value="SlipAM"/>
    <property type="match status" value="1"/>
</dbReference>
<evidence type="ECO:0000313" key="12">
    <source>
        <dbReference type="EMBL" id="EZP67765.1"/>
    </source>
</evidence>
<keyword evidence="5" id="KW-0472">Membrane</keyword>
<dbReference type="EMBL" id="CP017076">
    <property type="protein sequence ID" value="AOR78819.1"/>
    <property type="molecule type" value="Genomic_DNA"/>
</dbReference>
<dbReference type="Proteomes" id="UP000094626">
    <property type="component" value="Plasmid pSA1"/>
</dbReference>
<dbReference type="RefSeq" id="WP_069709340.1">
    <property type="nucleotide sequence ID" value="NZ_CP017076.1"/>
</dbReference>
<comment type="subcellular location">
    <subcellularLocation>
        <location evidence="1">Cell outer membrane</location>
        <topology evidence="1">Multi-pass membrane protein</topology>
    </subcellularLocation>
</comment>
<comment type="similarity">
    <text evidence="7">Belongs to the Slam family.</text>
</comment>
<keyword evidence="4 8" id="KW-0732">Signal</keyword>
<dbReference type="KEGG" id="nre:BES08_18030"/>
<evidence type="ECO:0000256" key="2">
    <source>
        <dbReference type="ARBA" id="ARBA00022452"/>
    </source>
</evidence>
<reference evidence="14" key="3">
    <citation type="journal article" date="2017" name="J. Biotechnol.">
        <title>Complete genome sequence of Novosphingobium resinovorum SA1, a versatile xenobiotic-degrading bacterium capable of utilizing sulfanilic acid.</title>
        <authorList>
            <person name="Hegedus B."/>
            <person name="Kos P.B."/>
            <person name="Balint B."/>
            <person name="Maroti G."/>
            <person name="Gan H.M."/>
            <person name="Perei K."/>
            <person name="Rakhely G."/>
        </authorList>
    </citation>
    <scope>NUCLEOTIDE SEQUENCE [LARGE SCALE GENOMIC DNA]</scope>
    <source>
        <strain evidence="14">SA1</strain>
    </source>
</reference>
<reference evidence="12 13" key="1">
    <citation type="submission" date="2014-03" db="EMBL/GenBank/DDBJ databases">
        <title>Whole genome sequence of Novosphingobium resinovorum KF1.</title>
        <authorList>
            <person name="Gan H.M."/>
            <person name="Gan H.Y."/>
            <person name="Chew T.H."/>
            <person name="Savka M.A."/>
        </authorList>
    </citation>
    <scope>NUCLEOTIDE SEQUENCE [LARGE SCALE GENOMIC DNA]</scope>
    <source>
        <strain evidence="12 13">KF1</strain>
    </source>
</reference>
<evidence type="ECO:0000256" key="5">
    <source>
        <dbReference type="ARBA" id="ARBA00023136"/>
    </source>
</evidence>
<protein>
    <recommendedName>
        <fullName evidence="15">DUF560 domain-containing protein</fullName>
    </recommendedName>
</protein>
<evidence type="ECO:0000256" key="8">
    <source>
        <dbReference type="SAM" id="SignalP"/>
    </source>
</evidence>
<gene>
    <name evidence="11" type="ORF">BES08_18030</name>
    <name evidence="12" type="ORF">BV97_05684</name>
</gene>
<organism evidence="12 13">
    <name type="scientific">Novosphingobium resinovorum</name>
    <dbReference type="NCBI Taxonomy" id="158500"/>
    <lineage>
        <taxon>Bacteria</taxon>
        <taxon>Pseudomonadati</taxon>
        <taxon>Pseudomonadota</taxon>
        <taxon>Alphaproteobacteria</taxon>
        <taxon>Sphingomonadales</taxon>
        <taxon>Sphingomonadaceae</taxon>
        <taxon>Novosphingobium</taxon>
    </lineage>
</organism>
<dbReference type="AlphaFoldDB" id="A0A031J4Y5"/>
<keyword evidence="14" id="KW-1185">Reference proteome</keyword>
<keyword evidence="6" id="KW-0998">Cell outer membrane</keyword>
<evidence type="ECO:0000256" key="6">
    <source>
        <dbReference type="ARBA" id="ARBA00023237"/>
    </source>
</evidence>
<evidence type="ECO:0000256" key="3">
    <source>
        <dbReference type="ARBA" id="ARBA00022692"/>
    </source>
</evidence>
<dbReference type="SUPFAM" id="SSF48452">
    <property type="entry name" value="TPR-like"/>
    <property type="match status" value="1"/>
</dbReference>
<evidence type="ECO:0000313" key="14">
    <source>
        <dbReference type="Proteomes" id="UP000094626"/>
    </source>
</evidence>
<dbReference type="SUPFAM" id="SSF56935">
    <property type="entry name" value="Porins"/>
    <property type="match status" value="1"/>
</dbReference>
<proteinExistence type="inferred from homology"/>
<dbReference type="PATRIC" id="fig|158500.4.peg.5761"/>
<geneLocation type="plasmid" evidence="11 14">
    <name>pSA1</name>
</geneLocation>
<dbReference type="Gene3D" id="1.25.40.10">
    <property type="entry name" value="Tetratricopeptide repeat domain"/>
    <property type="match status" value="1"/>
</dbReference>
<evidence type="ECO:0000256" key="7">
    <source>
        <dbReference type="ARBA" id="ARBA00023609"/>
    </source>
</evidence>
<dbReference type="InterPro" id="IPR011990">
    <property type="entry name" value="TPR-like_helical_dom_sf"/>
</dbReference>
<evidence type="ECO:0000256" key="4">
    <source>
        <dbReference type="ARBA" id="ARBA00022729"/>
    </source>
</evidence>
<dbReference type="GO" id="GO:0009279">
    <property type="term" value="C:cell outer membrane"/>
    <property type="evidence" value="ECO:0007669"/>
    <property type="project" value="UniProtKB-SubCell"/>
</dbReference>
<dbReference type="InterPro" id="IPR007655">
    <property type="entry name" value="Slam_C"/>
</dbReference>